<evidence type="ECO:0000256" key="1">
    <source>
        <dbReference type="ARBA" id="ARBA00004131"/>
    </source>
</evidence>
<keyword evidence="8" id="KW-0249">Electron transport</keyword>
<evidence type="ECO:0000256" key="9">
    <source>
        <dbReference type="ARBA" id="ARBA00023004"/>
    </source>
</evidence>
<keyword evidence="3" id="KW-0349">Heme</keyword>
<keyword evidence="4 13" id="KW-0812">Transmembrane</keyword>
<keyword evidence="13" id="KW-1133">Transmembrane helix</keyword>
<dbReference type="AlphaFoldDB" id="A0A178CAQ6"/>
<evidence type="ECO:0000256" key="10">
    <source>
        <dbReference type="ARBA" id="ARBA00023136"/>
    </source>
</evidence>
<keyword evidence="6" id="KW-0256">Endoplasmic reticulum</keyword>
<comment type="caution">
    <text evidence="15">The sequence shown here is derived from an EMBL/GenBank/DDBJ whole genome shotgun (WGS) entry which is preliminary data.</text>
</comment>
<dbReference type="GO" id="GO:0005789">
    <property type="term" value="C:endoplasmic reticulum membrane"/>
    <property type="evidence" value="ECO:0007669"/>
    <property type="project" value="UniProtKB-SubCell"/>
</dbReference>
<name>A0A178CAQ6_9EURO</name>
<accession>A0A178CAQ6</accession>
<dbReference type="OrthoDB" id="260519at2759"/>
<dbReference type="Gene3D" id="3.10.120.10">
    <property type="entry name" value="Cytochrome b5-like heme/steroid binding domain"/>
    <property type="match status" value="1"/>
</dbReference>
<keyword evidence="9" id="KW-0408">Iron</keyword>
<keyword evidence="5" id="KW-0479">Metal-binding</keyword>
<feature type="transmembrane region" description="Helical" evidence="13">
    <location>
        <begin position="98"/>
        <end position="119"/>
    </location>
</feature>
<evidence type="ECO:0000256" key="3">
    <source>
        <dbReference type="ARBA" id="ARBA00022617"/>
    </source>
</evidence>
<dbReference type="Pfam" id="PF00173">
    <property type="entry name" value="Cyt-b5"/>
    <property type="match status" value="1"/>
</dbReference>
<keyword evidence="7" id="KW-0492">Microsome</keyword>
<dbReference type="GO" id="GO:0046872">
    <property type="term" value="F:metal ion binding"/>
    <property type="evidence" value="ECO:0007669"/>
    <property type="project" value="UniProtKB-KW"/>
</dbReference>
<dbReference type="InterPro" id="IPR050668">
    <property type="entry name" value="Cytochrome_b5"/>
</dbReference>
<evidence type="ECO:0000313" key="15">
    <source>
        <dbReference type="EMBL" id="OAL27048.1"/>
    </source>
</evidence>
<dbReference type="InterPro" id="IPR001199">
    <property type="entry name" value="Cyt_B5-like_heme/steroid-bd"/>
</dbReference>
<comment type="subcellular location">
    <subcellularLocation>
        <location evidence="1">Endoplasmic reticulum membrane</location>
        <topology evidence="1">Single-pass membrane protein</topology>
        <orientation evidence="1">Cytoplasmic side</orientation>
    </subcellularLocation>
    <subcellularLocation>
        <location evidence="11">Microsome membrane</location>
        <topology evidence="11">Single-pass membrane protein</topology>
        <orientation evidence="11">Cytoplasmic side</orientation>
    </subcellularLocation>
</comment>
<dbReference type="PRINTS" id="PR00363">
    <property type="entry name" value="CYTOCHROMEB5"/>
</dbReference>
<dbReference type="RefSeq" id="XP_022495873.1">
    <property type="nucleotide sequence ID" value="XM_022648124.1"/>
</dbReference>
<evidence type="ECO:0000256" key="4">
    <source>
        <dbReference type="ARBA" id="ARBA00022692"/>
    </source>
</evidence>
<dbReference type="Proteomes" id="UP000185904">
    <property type="component" value="Unassembled WGS sequence"/>
</dbReference>
<dbReference type="SUPFAM" id="SSF55856">
    <property type="entry name" value="Cytochrome b5-like heme/steroid binding domain"/>
    <property type="match status" value="1"/>
</dbReference>
<evidence type="ECO:0000256" key="6">
    <source>
        <dbReference type="ARBA" id="ARBA00022824"/>
    </source>
</evidence>
<keyword evidence="10 13" id="KW-0472">Membrane</keyword>
<dbReference type="InterPro" id="IPR036400">
    <property type="entry name" value="Cyt_B5-like_heme/steroid_sf"/>
</dbReference>
<dbReference type="EMBL" id="LVCJ01000097">
    <property type="protein sequence ID" value="OAL27048.1"/>
    <property type="molecule type" value="Genomic_DNA"/>
</dbReference>
<gene>
    <name evidence="15" type="ORF">AYO20_09856</name>
</gene>
<sequence length="120" mass="13316">MAPSTKTRSAKTFTADEIIKHHSKEDLGGQEVLIDQGGVDATEAFEEVGHSEEARKQLAEFYIGELRRQADDEKLLGARGKAYKSYHDGSTSRGMPTYVWVLIVVVASMLVILGLQFQFL</sequence>
<dbReference type="PROSITE" id="PS50255">
    <property type="entry name" value="CYTOCHROME_B5_2"/>
    <property type="match status" value="1"/>
</dbReference>
<evidence type="ECO:0000256" key="2">
    <source>
        <dbReference type="ARBA" id="ARBA00022448"/>
    </source>
</evidence>
<evidence type="ECO:0000256" key="7">
    <source>
        <dbReference type="ARBA" id="ARBA00022848"/>
    </source>
</evidence>
<evidence type="ECO:0000256" key="8">
    <source>
        <dbReference type="ARBA" id="ARBA00022982"/>
    </source>
</evidence>
<reference evidence="15 16" key="1">
    <citation type="submission" date="2016-03" db="EMBL/GenBank/DDBJ databases">
        <title>The draft genome sequence of Fonsecaea nubica causative agent of cutaneous subcutaneous infection in human host.</title>
        <authorList>
            <person name="Costa F."/>
            <person name="Sybren D.H."/>
            <person name="Raittz R.T."/>
            <person name="Weiss V.A."/>
            <person name="Leao A.C."/>
            <person name="Gomes R."/>
            <person name="De Souza E.M."/>
            <person name="Pedrosa F.O."/>
            <person name="Steffens M.B."/>
            <person name="Bombassaro A."/>
            <person name="Tadra-Sfeir M.Z."/>
            <person name="Moreno L.F."/>
            <person name="Najafzadeh M.J."/>
            <person name="Felipe M.S."/>
            <person name="Teixeira M."/>
            <person name="Sun J."/>
            <person name="Xi L."/>
            <person name="Castro M.A."/>
            <person name="Vicente V.A."/>
        </authorList>
    </citation>
    <scope>NUCLEOTIDE SEQUENCE [LARGE SCALE GENOMIC DNA]</scope>
    <source>
        <strain evidence="15 16">CBS 269.64</strain>
    </source>
</reference>
<dbReference type="GeneID" id="34593253"/>
<evidence type="ECO:0000256" key="5">
    <source>
        <dbReference type="ARBA" id="ARBA00022723"/>
    </source>
</evidence>
<evidence type="ECO:0000256" key="13">
    <source>
        <dbReference type="SAM" id="Phobius"/>
    </source>
</evidence>
<dbReference type="GO" id="GO:0020037">
    <property type="term" value="F:heme binding"/>
    <property type="evidence" value="ECO:0007669"/>
    <property type="project" value="TreeGrafter"/>
</dbReference>
<evidence type="ECO:0000259" key="14">
    <source>
        <dbReference type="PROSITE" id="PS50255"/>
    </source>
</evidence>
<evidence type="ECO:0000256" key="11">
    <source>
        <dbReference type="ARBA" id="ARBA00037877"/>
    </source>
</evidence>
<protein>
    <recommendedName>
        <fullName evidence="14">Cytochrome b5 heme-binding domain-containing protein</fullName>
    </recommendedName>
</protein>
<evidence type="ECO:0000256" key="12">
    <source>
        <dbReference type="ARBA" id="ARBA00038168"/>
    </source>
</evidence>
<keyword evidence="2" id="KW-0813">Transport</keyword>
<dbReference type="PANTHER" id="PTHR19359">
    <property type="entry name" value="CYTOCHROME B5"/>
    <property type="match status" value="1"/>
</dbReference>
<organism evidence="15 16">
    <name type="scientific">Fonsecaea nubica</name>
    <dbReference type="NCBI Taxonomy" id="856822"/>
    <lineage>
        <taxon>Eukaryota</taxon>
        <taxon>Fungi</taxon>
        <taxon>Dikarya</taxon>
        <taxon>Ascomycota</taxon>
        <taxon>Pezizomycotina</taxon>
        <taxon>Eurotiomycetes</taxon>
        <taxon>Chaetothyriomycetidae</taxon>
        <taxon>Chaetothyriales</taxon>
        <taxon>Herpotrichiellaceae</taxon>
        <taxon>Fonsecaea</taxon>
    </lineage>
</organism>
<proteinExistence type="inferred from homology"/>
<dbReference type="PANTHER" id="PTHR19359:SF150">
    <property type="entry name" value="CYTOCHROME B5"/>
    <property type="match status" value="1"/>
</dbReference>
<keyword evidence="16" id="KW-1185">Reference proteome</keyword>
<comment type="similarity">
    <text evidence="12">Belongs to the cytochrome b5 family.</text>
</comment>
<dbReference type="SMART" id="SM01117">
    <property type="entry name" value="Cyt-b5"/>
    <property type="match status" value="1"/>
</dbReference>
<evidence type="ECO:0000313" key="16">
    <source>
        <dbReference type="Proteomes" id="UP000185904"/>
    </source>
</evidence>
<feature type="domain" description="Cytochrome b5 heme-binding" evidence="14">
    <location>
        <begin position="28"/>
        <end position="67"/>
    </location>
</feature>